<dbReference type="PANTHER" id="PTHR11941">
    <property type="entry name" value="ENOYL-COA HYDRATASE-RELATED"/>
    <property type="match status" value="1"/>
</dbReference>
<sequence>MNDQVQPGDEVLVERRGHTMLITINRPEARNACNQAVWIGVGDALEEAERDDDIRAIVITGAGDKSFSAGADLKAIARGEQIVPDGKYAEWSFAGFANHPVKKPTIAAVNGTALGGGMELVLAADLVVASETAIFGLTEAKVGLVAAAGGAFRLSQRIAPVVAMEMLLTGTPIDAERALALNLINRVVPQAEVVDAAIALAEQIGENAPLSVQAHKRLALGYTVDGERPADAAGWAATEVLMREVSASEDAKEGPRAFAEKRKPNWSGR</sequence>
<evidence type="ECO:0000256" key="5">
    <source>
        <dbReference type="SAM" id="MobiDB-lite"/>
    </source>
</evidence>
<evidence type="ECO:0000256" key="1">
    <source>
        <dbReference type="ARBA" id="ARBA00005254"/>
    </source>
</evidence>
<dbReference type="PANTHER" id="PTHR11941:SF169">
    <property type="entry name" value="(7AS)-7A-METHYL-1,5-DIOXO-2,3,5,6,7,7A-HEXAHYDRO-1H-INDENE-CARBOXYL-COA HYDROLASE"/>
    <property type="match status" value="1"/>
</dbReference>
<dbReference type="SUPFAM" id="SSF52096">
    <property type="entry name" value="ClpP/crotonase"/>
    <property type="match status" value="1"/>
</dbReference>
<dbReference type="Gene3D" id="3.90.226.10">
    <property type="entry name" value="2-enoyl-CoA Hydratase, Chain A, domain 1"/>
    <property type="match status" value="1"/>
</dbReference>
<comment type="caution">
    <text evidence="6">The sequence shown here is derived from an EMBL/GenBank/DDBJ whole genome shotgun (WGS) entry which is preliminary data.</text>
</comment>
<dbReference type="InterPro" id="IPR001753">
    <property type="entry name" value="Enoyl-CoA_hydra/iso"/>
</dbReference>
<name>A0ABP7NHC3_9MICO</name>
<keyword evidence="7" id="KW-1185">Reference proteome</keyword>
<evidence type="ECO:0000313" key="7">
    <source>
        <dbReference type="Proteomes" id="UP001501591"/>
    </source>
</evidence>
<dbReference type="InterPro" id="IPR014748">
    <property type="entry name" value="Enoyl-CoA_hydra_C"/>
</dbReference>
<proteinExistence type="inferred from homology"/>
<dbReference type="PROSITE" id="PS00166">
    <property type="entry name" value="ENOYL_COA_HYDRATASE"/>
    <property type="match status" value="1"/>
</dbReference>
<evidence type="ECO:0000313" key="6">
    <source>
        <dbReference type="EMBL" id="GAA3946970.1"/>
    </source>
</evidence>
<dbReference type="Gene3D" id="1.10.12.10">
    <property type="entry name" value="Lyase 2-enoyl-coa Hydratase, Chain A, domain 2"/>
    <property type="match status" value="1"/>
</dbReference>
<feature type="compositionally biased region" description="Basic and acidic residues" evidence="5">
    <location>
        <begin position="249"/>
        <end position="263"/>
    </location>
</feature>
<organism evidence="6 7">
    <name type="scientific">Microbacterium soli</name>
    <dbReference type="NCBI Taxonomy" id="446075"/>
    <lineage>
        <taxon>Bacteria</taxon>
        <taxon>Bacillati</taxon>
        <taxon>Actinomycetota</taxon>
        <taxon>Actinomycetes</taxon>
        <taxon>Micrococcales</taxon>
        <taxon>Microbacteriaceae</taxon>
        <taxon>Microbacterium</taxon>
    </lineage>
</organism>
<keyword evidence="3" id="KW-0456">Lyase</keyword>
<reference evidence="7" key="1">
    <citation type="journal article" date="2019" name="Int. J. Syst. Evol. Microbiol.">
        <title>The Global Catalogue of Microorganisms (GCM) 10K type strain sequencing project: providing services to taxonomists for standard genome sequencing and annotation.</title>
        <authorList>
            <consortium name="The Broad Institute Genomics Platform"/>
            <consortium name="The Broad Institute Genome Sequencing Center for Infectious Disease"/>
            <person name="Wu L."/>
            <person name="Ma J."/>
        </authorList>
    </citation>
    <scope>NUCLEOTIDE SEQUENCE [LARGE SCALE GENOMIC DNA]</scope>
    <source>
        <strain evidence="7">JCM 17024</strain>
    </source>
</reference>
<evidence type="ECO:0000256" key="2">
    <source>
        <dbReference type="ARBA" id="ARBA00023098"/>
    </source>
</evidence>
<dbReference type="CDD" id="cd06558">
    <property type="entry name" value="crotonase-like"/>
    <property type="match status" value="1"/>
</dbReference>
<evidence type="ECO:0000256" key="3">
    <source>
        <dbReference type="ARBA" id="ARBA00023239"/>
    </source>
</evidence>
<dbReference type="InterPro" id="IPR029045">
    <property type="entry name" value="ClpP/crotonase-like_dom_sf"/>
</dbReference>
<gene>
    <name evidence="6" type="ORF">GCM10022383_26000</name>
</gene>
<dbReference type="EMBL" id="BAABCP010000002">
    <property type="protein sequence ID" value="GAA3946970.1"/>
    <property type="molecule type" value="Genomic_DNA"/>
</dbReference>
<dbReference type="Proteomes" id="UP001501591">
    <property type="component" value="Unassembled WGS sequence"/>
</dbReference>
<comment type="similarity">
    <text evidence="1 4">Belongs to the enoyl-CoA hydratase/isomerase family.</text>
</comment>
<dbReference type="Pfam" id="PF00378">
    <property type="entry name" value="ECH_1"/>
    <property type="match status" value="1"/>
</dbReference>
<keyword evidence="2" id="KW-0443">Lipid metabolism</keyword>
<evidence type="ECO:0000256" key="4">
    <source>
        <dbReference type="RuleBase" id="RU003707"/>
    </source>
</evidence>
<feature type="region of interest" description="Disordered" evidence="5">
    <location>
        <begin position="246"/>
        <end position="269"/>
    </location>
</feature>
<protein>
    <submittedName>
        <fullName evidence="6">Crotonase/enoyl-CoA hydratase family protein</fullName>
    </submittedName>
</protein>
<dbReference type="InterPro" id="IPR018376">
    <property type="entry name" value="Enoyl-CoA_hyd/isom_CS"/>
</dbReference>
<accession>A0ABP7NHC3</accession>
<dbReference type="RefSeq" id="WP_344820133.1">
    <property type="nucleotide sequence ID" value="NZ_BAABCP010000002.1"/>
</dbReference>